<keyword evidence="9" id="KW-1185">Reference proteome</keyword>
<organism evidence="8 9">
    <name type="scientific">Klebsormidium nitens</name>
    <name type="common">Green alga</name>
    <name type="synonym">Ulothrix nitens</name>
    <dbReference type="NCBI Taxonomy" id="105231"/>
    <lineage>
        <taxon>Eukaryota</taxon>
        <taxon>Viridiplantae</taxon>
        <taxon>Streptophyta</taxon>
        <taxon>Klebsormidiophyceae</taxon>
        <taxon>Klebsormidiales</taxon>
        <taxon>Klebsormidiaceae</taxon>
        <taxon>Klebsormidium</taxon>
    </lineage>
</organism>
<dbReference type="InterPro" id="IPR002935">
    <property type="entry name" value="SAM_O-MeTrfase"/>
</dbReference>
<dbReference type="GO" id="GO:0008171">
    <property type="term" value="F:O-methyltransferase activity"/>
    <property type="evidence" value="ECO:0000318"/>
    <property type="project" value="GO_Central"/>
</dbReference>
<dbReference type="GO" id="GO:0016206">
    <property type="term" value="F:catechol O-methyltransferase activity"/>
    <property type="evidence" value="ECO:0007669"/>
    <property type="project" value="UniProtKB-EC"/>
</dbReference>
<keyword evidence="2 8" id="KW-0489">Methyltransferase</keyword>
<evidence type="ECO:0000256" key="6">
    <source>
        <dbReference type="ARBA" id="ARBA00023453"/>
    </source>
</evidence>
<feature type="signal peptide" evidence="7">
    <location>
        <begin position="1"/>
        <end position="20"/>
    </location>
</feature>
<evidence type="ECO:0000313" key="8">
    <source>
        <dbReference type="EMBL" id="GAQ90543.1"/>
    </source>
</evidence>
<evidence type="ECO:0000256" key="1">
    <source>
        <dbReference type="ARBA" id="ARBA00012880"/>
    </source>
</evidence>
<reference evidence="8 9" key="1">
    <citation type="journal article" date="2014" name="Nat. Commun.">
        <title>Klebsormidium flaccidum genome reveals primary factors for plant terrestrial adaptation.</title>
        <authorList>
            <person name="Hori K."/>
            <person name="Maruyama F."/>
            <person name="Fujisawa T."/>
            <person name="Togashi T."/>
            <person name="Yamamoto N."/>
            <person name="Seo M."/>
            <person name="Sato S."/>
            <person name="Yamada T."/>
            <person name="Mori H."/>
            <person name="Tajima N."/>
            <person name="Moriyama T."/>
            <person name="Ikeuchi M."/>
            <person name="Watanabe M."/>
            <person name="Wada H."/>
            <person name="Kobayashi K."/>
            <person name="Saito M."/>
            <person name="Masuda T."/>
            <person name="Sasaki-Sekimoto Y."/>
            <person name="Mashiguchi K."/>
            <person name="Awai K."/>
            <person name="Shimojima M."/>
            <person name="Masuda S."/>
            <person name="Iwai M."/>
            <person name="Nobusawa T."/>
            <person name="Narise T."/>
            <person name="Kondo S."/>
            <person name="Saito H."/>
            <person name="Sato R."/>
            <person name="Murakawa M."/>
            <person name="Ihara Y."/>
            <person name="Oshima-Yamada Y."/>
            <person name="Ohtaka K."/>
            <person name="Satoh M."/>
            <person name="Sonobe K."/>
            <person name="Ishii M."/>
            <person name="Ohtani R."/>
            <person name="Kanamori-Sato M."/>
            <person name="Honoki R."/>
            <person name="Miyazaki D."/>
            <person name="Mochizuki H."/>
            <person name="Umetsu J."/>
            <person name="Higashi K."/>
            <person name="Shibata D."/>
            <person name="Kamiya Y."/>
            <person name="Sato N."/>
            <person name="Nakamura Y."/>
            <person name="Tabata S."/>
            <person name="Ida S."/>
            <person name="Kurokawa K."/>
            <person name="Ohta H."/>
        </authorList>
    </citation>
    <scope>NUCLEOTIDE SEQUENCE [LARGE SCALE GENOMIC DNA]</scope>
    <source>
        <strain evidence="8 9">NIES-2285</strain>
    </source>
</reference>
<evidence type="ECO:0000256" key="5">
    <source>
        <dbReference type="ARBA" id="ARBA00022939"/>
    </source>
</evidence>
<dbReference type="AlphaFoldDB" id="A0A1Y1IIL2"/>
<dbReference type="Proteomes" id="UP000054558">
    <property type="component" value="Unassembled WGS sequence"/>
</dbReference>
<dbReference type="OrthoDB" id="186626at2759"/>
<dbReference type="InterPro" id="IPR029063">
    <property type="entry name" value="SAM-dependent_MTases_sf"/>
</dbReference>
<accession>A0A1Y1IIL2</accession>
<dbReference type="PANTHER" id="PTHR43836:SF2">
    <property type="entry name" value="CATECHOL O-METHYLTRANSFERASE 1-RELATED"/>
    <property type="match status" value="1"/>
</dbReference>
<feature type="chain" id="PRO_5013390554" description="catechol O-methyltransferase" evidence="7">
    <location>
        <begin position="21"/>
        <end position="170"/>
    </location>
</feature>
<keyword evidence="5" id="KW-0128">Catecholamine metabolism</keyword>
<dbReference type="Gene3D" id="3.40.50.150">
    <property type="entry name" value="Vaccinia Virus protein VP39"/>
    <property type="match status" value="1"/>
</dbReference>
<keyword evidence="3 8" id="KW-0808">Transferase</keyword>
<dbReference type="PROSITE" id="PS51682">
    <property type="entry name" value="SAM_OMT_I"/>
    <property type="match status" value="1"/>
</dbReference>
<evidence type="ECO:0000256" key="4">
    <source>
        <dbReference type="ARBA" id="ARBA00022691"/>
    </source>
</evidence>
<proteinExistence type="inferred from homology"/>
<keyword evidence="7" id="KW-0732">Signal</keyword>
<dbReference type="EC" id="2.1.1.6" evidence="1"/>
<evidence type="ECO:0000256" key="3">
    <source>
        <dbReference type="ARBA" id="ARBA00022679"/>
    </source>
</evidence>
<dbReference type="GO" id="GO:0006584">
    <property type="term" value="P:catecholamine metabolic process"/>
    <property type="evidence" value="ECO:0007669"/>
    <property type="project" value="UniProtKB-KW"/>
</dbReference>
<dbReference type="OMA" id="VCVSTYN"/>
<evidence type="ECO:0000256" key="2">
    <source>
        <dbReference type="ARBA" id="ARBA00022603"/>
    </source>
</evidence>
<keyword evidence="4" id="KW-0949">S-adenosyl-L-methionine</keyword>
<dbReference type="SUPFAM" id="SSF53335">
    <property type="entry name" value="S-adenosyl-L-methionine-dependent methyltransferases"/>
    <property type="match status" value="1"/>
</dbReference>
<gene>
    <name evidence="8" type="ORF">KFL_006530100</name>
</gene>
<protein>
    <recommendedName>
        <fullName evidence="1">catechol O-methyltransferase</fullName>
        <ecNumber evidence="1">2.1.1.6</ecNumber>
    </recommendedName>
</protein>
<evidence type="ECO:0000313" key="9">
    <source>
        <dbReference type="Proteomes" id="UP000054558"/>
    </source>
</evidence>
<dbReference type="Pfam" id="PF01596">
    <property type="entry name" value="Methyltransf_3"/>
    <property type="match status" value="1"/>
</dbReference>
<dbReference type="GO" id="GO:0032259">
    <property type="term" value="P:methylation"/>
    <property type="evidence" value="ECO:0007669"/>
    <property type="project" value="UniProtKB-KW"/>
</dbReference>
<dbReference type="STRING" id="105231.A0A1Y1IIL2"/>
<sequence length="170" mass="18942">MARFTFFLIGLLAIAAGGGSRLLPASKCLQLRALSGCYDFYRRYVIIPENVKIAKEVVAFAGLGQRVEFLVGVLSNVTKDLKARAHNLDMVFLDHDKSFYLSDLKLLISEGFLKQGSVVIADNVLIPGAPDYLAFMEESKDFVTKKHETEVEYMKHLKDMVTVSIYQGAT</sequence>
<dbReference type="EMBL" id="DF237602">
    <property type="protein sequence ID" value="GAQ90543.1"/>
    <property type="molecule type" value="Genomic_DNA"/>
</dbReference>
<dbReference type="PANTHER" id="PTHR43836">
    <property type="entry name" value="CATECHOL O-METHYLTRANSFERASE 1-RELATED"/>
    <property type="match status" value="1"/>
</dbReference>
<evidence type="ECO:0000256" key="7">
    <source>
        <dbReference type="SAM" id="SignalP"/>
    </source>
</evidence>
<comment type="similarity">
    <text evidence="6">Belongs to the class I-like SAM-binding methyltransferase superfamily. Cation-dependent O-methyltransferase family.</text>
</comment>
<name>A0A1Y1IIL2_KLENI</name>